<organism evidence="1">
    <name type="scientific">Arion vulgaris</name>
    <dbReference type="NCBI Taxonomy" id="1028688"/>
    <lineage>
        <taxon>Eukaryota</taxon>
        <taxon>Metazoa</taxon>
        <taxon>Spiralia</taxon>
        <taxon>Lophotrochozoa</taxon>
        <taxon>Mollusca</taxon>
        <taxon>Gastropoda</taxon>
        <taxon>Heterobranchia</taxon>
        <taxon>Euthyneura</taxon>
        <taxon>Panpulmonata</taxon>
        <taxon>Eupulmonata</taxon>
        <taxon>Stylommatophora</taxon>
        <taxon>Helicina</taxon>
        <taxon>Arionoidea</taxon>
        <taxon>Arionidae</taxon>
        <taxon>Arion</taxon>
    </lineage>
</organism>
<proteinExistence type="predicted"/>
<dbReference type="AlphaFoldDB" id="A0A0B7B754"/>
<dbReference type="EMBL" id="HACG01042304">
    <property type="protein sequence ID" value="CEK89169.1"/>
    <property type="molecule type" value="Transcribed_RNA"/>
</dbReference>
<gene>
    <name evidence="1" type="primary">ORF169314</name>
    <name evidence="2" type="synonym">ORF169320</name>
</gene>
<evidence type="ECO:0000313" key="2">
    <source>
        <dbReference type="EMBL" id="CEK89171.1"/>
    </source>
</evidence>
<sequence length="53" mass="6259">MLVLTPMREWTIIQELRMDIGDVFQSLGDHLLDDDTKIDVEYIQCLKSLELHK</sequence>
<evidence type="ECO:0000313" key="1">
    <source>
        <dbReference type="EMBL" id="CEK89169.1"/>
    </source>
</evidence>
<protein>
    <submittedName>
        <fullName evidence="1">Uncharacterized protein</fullName>
    </submittedName>
</protein>
<dbReference type="EMBL" id="HACG01042306">
    <property type="protein sequence ID" value="CEK89171.1"/>
    <property type="molecule type" value="Transcribed_RNA"/>
</dbReference>
<reference evidence="1" key="1">
    <citation type="submission" date="2014-12" db="EMBL/GenBank/DDBJ databases">
        <title>Insight into the proteome of Arion vulgaris.</title>
        <authorList>
            <person name="Aradska J."/>
            <person name="Bulat T."/>
            <person name="Smidak R."/>
            <person name="Sarate P."/>
            <person name="Gangsoo J."/>
            <person name="Sialana F."/>
            <person name="Bilban M."/>
            <person name="Lubec G."/>
        </authorList>
    </citation>
    <scope>NUCLEOTIDE SEQUENCE</scope>
    <source>
        <tissue evidence="1">Skin</tissue>
    </source>
</reference>
<name>A0A0B7B754_9EUPU</name>
<accession>A0A0B7B754</accession>